<evidence type="ECO:0000313" key="3">
    <source>
        <dbReference type="Proteomes" id="UP001172155"/>
    </source>
</evidence>
<keyword evidence="3" id="KW-1185">Reference proteome</keyword>
<sequence length="78" mass="7783">MATAHLAAPAPATGSAAEQRPTKSDATLGVGRSLLIKYPLELIDPDFFLSFAGSDVAAALGDARAEGDMGVGGPDIGL</sequence>
<reference evidence="2" key="1">
    <citation type="submission" date="2023-06" db="EMBL/GenBank/DDBJ databases">
        <title>Genome-scale phylogeny and comparative genomics of the fungal order Sordariales.</title>
        <authorList>
            <consortium name="Lawrence Berkeley National Laboratory"/>
            <person name="Hensen N."/>
            <person name="Bonometti L."/>
            <person name="Westerberg I."/>
            <person name="Brannstrom I.O."/>
            <person name="Guillou S."/>
            <person name="Cros-Aarteil S."/>
            <person name="Calhoun S."/>
            <person name="Haridas S."/>
            <person name="Kuo A."/>
            <person name="Mondo S."/>
            <person name="Pangilinan J."/>
            <person name="Riley R."/>
            <person name="LaButti K."/>
            <person name="Andreopoulos B."/>
            <person name="Lipzen A."/>
            <person name="Chen C."/>
            <person name="Yanf M."/>
            <person name="Daum C."/>
            <person name="Ng V."/>
            <person name="Clum A."/>
            <person name="Steindorff A."/>
            <person name="Ohm R."/>
            <person name="Martin F."/>
            <person name="Silar P."/>
            <person name="Natvig D."/>
            <person name="Lalanne C."/>
            <person name="Gautier V."/>
            <person name="Ament-velasquez S.L."/>
            <person name="Kruys A."/>
            <person name="Hutchinson M.I."/>
            <person name="Powell A.J."/>
            <person name="Barry K."/>
            <person name="Miller A.N."/>
            <person name="Grigoriev I.V."/>
            <person name="Debuchy R."/>
            <person name="Gladieux P."/>
            <person name="Thoren M.H."/>
            <person name="Johannesson H."/>
        </authorList>
    </citation>
    <scope>NUCLEOTIDE SEQUENCE</scope>
    <source>
        <strain evidence="2">SMH3187-1</strain>
    </source>
</reference>
<gene>
    <name evidence="2" type="ORF">B0T18DRAFT_449386</name>
</gene>
<comment type="caution">
    <text evidence="2">The sequence shown here is derived from an EMBL/GenBank/DDBJ whole genome shotgun (WGS) entry which is preliminary data.</text>
</comment>
<organism evidence="2 3">
    <name type="scientific">Schizothecium vesticola</name>
    <dbReference type="NCBI Taxonomy" id="314040"/>
    <lineage>
        <taxon>Eukaryota</taxon>
        <taxon>Fungi</taxon>
        <taxon>Dikarya</taxon>
        <taxon>Ascomycota</taxon>
        <taxon>Pezizomycotina</taxon>
        <taxon>Sordariomycetes</taxon>
        <taxon>Sordariomycetidae</taxon>
        <taxon>Sordariales</taxon>
        <taxon>Schizotheciaceae</taxon>
        <taxon>Schizothecium</taxon>
    </lineage>
</organism>
<accession>A0AA40EK87</accession>
<evidence type="ECO:0000256" key="1">
    <source>
        <dbReference type="SAM" id="MobiDB-lite"/>
    </source>
</evidence>
<proteinExistence type="predicted"/>
<dbReference type="Proteomes" id="UP001172155">
    <property type="component" value="Unassembled WGS sequence"/>
</dbReference>
<protein>
    <submittedName>
        <fullName evidence="2">Uncharacterized protein</fullName>
    </submittedName>
</protein>
<dbReference type="AlphaFoldDB" id="A0AA40EK87"/>
<evidence type="ECO:0000313" key="2">
    <source>
        <dbReference type="EMBL" id="KAK0740859.1"/>
    </source>
</evidence>
<feature type="region of interest" description="Disordered" evidence="1">
    <location>
        <begin position="1"/>
        <end position="24"/>
    </location>
</feature>
<feature type="compositionally biased region" description="Low complexity" evidence="1">
    <location>
        <begin position="1"/>
        <end position="17"/>
    </location>
</feature>
<name>A0AA40EK87_9PEZI</name>
<dbReference type="EMBL" id="JAUKUD010000006">
    <property type="protein sequence ID" value="KAK0740859.1"/>
    <property type="molecule type" value="Genomic_DNA"/>
</dbReference>